<dbReference type="Gene3D" id="3.30.2350.10">
    <property type="entry name" value="Pseudouridine synthase"/>
    <property type="match status" value="1"/>
</dbReference>
<dbReference type="Gene3D" id="3.10.290.10">
    <property type="entry name" value="RNA-binding S4 domain"/>
    <property type="match status" value="1"/>
</dbReference>
<feature type="compositionally biased region" description="Basic and acidic residues" evidence="11">
    <location>
        <begin position="369"/>
        <end position="397"/>
    </location>
</feature>
<dbReference type="PROSITE" id="PS01129">
    <property type="entry name" value="PSI_RLU"/>
    <property type="match status" value="1"/>
</dbReference>
<sequence length="488" mass="53961">MSKNKQFDPEMAKEPEISDQVKQYIVKRDDDGIRLDRWFKRNLPDVNFALISRLTRTGQVRVDGKRVAPADRVATGQTIRVPPIDPQIDEQKQGRVRRETNFTDEEIDQIRSMVIHRDRAAIVINKPPGLATQGGSKTTTHVDGMLDALCFENNRRPKLVHRLDKDTSGVLLLARSPGTAAHFSKSFSDRSARKIYWAIIMGIPDIADGIIDLPIGKQPGTGGEKMHVDHENGQSARTRYRMIERAGNSAAWVELIPFTGRTHQLRVHMAAIGHPIVGDGKYGGKDAMLTGSISRKMHLHARRLRIDHPDGGRIDVKAELPEHFAATMRGLGFDLSLGDTEIDDGPPPPSKQVLKQQAKNYAKQIRKDKRGERRARGVNEDAGKKGARRKDGRDPTRSRFTAGGKPTTRGKSRAAEAEAEGRPIPRGRPKKASPLNKGGVNKGGGKAAAKPLNKKPKKQSTRNTPRPTGRAVVAKKPKRTSQPKGRKS</sequence>
<evidence type="ECO:0000256" key="7">
    <source>
        <dbReference type="ARBA" id="ARBA00042840"/>
    </source>
</evidence>
<proteinExistence type="inferred from homology"/>
<dbReference type="InterPro" id="IPR020103">
    <property type="entry name" value="PsdUridine_synth_cat_dom_sf"/>
</dbReference>
<dbReference type="PANTHER" id="PTHR21600:SF44">
    <property type="entry name" value="RIBOSOMAL LARGE SUBUNIT PSEUDOURIDINE SYNTHASE D"/>
    <property type="match status" value="1"/>
</dbReference>
<evidence type="ECO:0000256" key="10">
    <source>
        <dbReference type="PROSITE-ProRule" id="PRU00182"/>
    </source>
</evidence>
<keyword evidence="14" id="KW-1185">Reference proteome</keyword>
<evidence type="ECO:0000256" key="5">
    <source>
        <dbReference type="ARBA" id="ARBA00040039"/>
    </source>
</evidence>
<evidence type="ECO:0000256" key="3">
    <source>
        <dbReference type="ARBA" id="ARBA00036882"/>
    </source>
</evidence>
<evidence type="ECO:0000256" key="11">
    <source>
        <dbReference type="SAM" id="MobiDB-lite"/>
    </source>
</evidence>
<keyword evidence="2" id="KW-0413">Isomerase</keyword>
<dbReference type="SUPFAM" id="SSF55174">
    <property type="entry name" value="Alpha-L RNA-binding motif"/>
    <property type="match status" value="1"/>
</dbReference>
<evidence type="ECO:0000256" key="2">
    <source>
        <dbReference type="ARBA" id="ARBA00023235"/>
    </source>
</evidence>
<dbReference type="InterPro" id="IPR006225">
    <property type="entry name" value="PsdUridine_synth_RluC/D"/>
</dbReference>
<dbReference type="RefSeq" id="WP_072559998.1">
    <property type="nucleotide sequence ID" value="NZ_CP018154.1"/>
</dbReference>
<name>A0A1L3JDZ2_9SPHN</name>
<dbReference type="GO" id="GO:0003723">
    <property type="term" value="F:RNA binding"/>
    <property type="evidence" value="ECO:0007669"/>
    <property type="project" value="UniProtKB-KW"/>
</dbReference>
<dbReference type="InterPro" id="IPR006224">
    <property type="entry name" value="PsdUridine_synth_RluA-like_CS"/>
</dbReference>
<feature type="compositionally biased region" description="Basic and acidic residues" evidence="11">
    <location>
        <begin position="413"/>
        <end position="423"/>
    </location>
</feature>
<reference evidence="13 14" key="1">
    <citation type="submission" date="2016-11" db="EMBL/GenBank/DDBJ databases">
        <title>Sphingorhabdus sp. LPB0140, isolated from marine environment.</title>
        <authorList>
            <person name="Kim E."/>
            <person name="Yi H."/>
        </authorList>
    </citation>
    <scope>NUCLEOTIDE SEQUENCE [LARGE SCALE GENOMIC DNA]</scope>
    <source>
        <strain evidence="13 14">LPB0140</strain>
    </source>
</reference>
<feature type="domain" description="Pseudouridine synthase RsuA/RluA-like" evidence="12">
    <location>
        <begin position="122"/>
        <end position="271"/>
    </location>
</feature>
<evidence type="ECO:0000256" key="8">
    <source>
        <dbReference type="ARBA" id="ARBA00043148"/>
    </source>
</evidence>
<dbReference type="STRING" id="1913578.LPB140_11720"/>
<gene>
    <name evidence="13" type="ORF">LPB140_11720</name>
</gene>
<comment type="catalytic activity">
    <reaction evidence="3">
        <text>uridine(1911/1915/1917) in 23S rRNA = pseudouridine(1911/1915/1917) in 23S rRNA</text>
        <dbReference type="Rhea" id="RHEA:42524"/>
        <dbReference type="Rhea" id="RHEA-COMP:10097"/>
        <dbReference type="Rhea" id="RHEA-COMP:10098"/>
        <dbReference type="ChEBI" id="CHEBI:65314"/>
        <dbReference type="ChEBI" id="CHEBI:65315"/>
        <dbReference type="EC" id="5.4.99.23"/>
    </reaction>
</comment>
<dbReference type="GO" id="GO:0000455">
    <property type="term" value="P:enzyme-directed rRNA pseudouridine synthesis"/>
    <property type="evidence" value="ECO:0007669"/>
    <property type="project" value="TreeGrafter"/>
</dbReference>
<dbReference type="InterPro" id="IPR050188">
    <property type="entry name" value="RluA_PseudoU_synthase"/>
</dbReference>
<dbReference type="SUPFAM" id="SSF55120">
    <property type="entry name" value="Pseudouridine synthase"/>
    <property type="match status" value="1"/>
</dbReference>
<dbReference type="PANTHER" id="PTHR21600">
    <property type="entry name" value="MITOCHONDRIAL RNA PSEUDOURIDINE SYNTHASE"/>
    <property type="match status" value="1"/>
</dbReference>
<evidence type="ECO:0000313" key="13">
    <source>
        <dbReference type="EMBL" id="APG63344.1"/>
    </source>
</evidence>
<dbReference type="EC" id="5.4.99.23" evidence="4"/>
<dbReference type="KEGG" id="sphl:LPB140_11720"/>
<keyword evidence="10" id="KW-0694">RNA-binding</keyword>
<evidence type="ECO:0000256" key="6">
    <source>
        <dbReference type="ARBA" id="ARBA00042264"/>
    </source>
</evidence>
<protein>
    <recommendedName>
        <fullName evidence="5">Ribosomal large subunit pseudouridine synthase D</fullName>
        <ecNumber evidence="4">5.4.99.23</ecNumber>
    </recommendedName>
    <alternativeName>
        <fullName evidence="6">23S rRNA pseudouridine(1911/1915/1917) synthase</fullName>
    </alternativeName>
    <alternativeName>
        <fullName evidence="7">rRNA pseudouridylate synthase D</fullName>
    </alternativeName>
    <alternativeName>
        <fullName evidence="8">rRNA-uridine isomerase D</fullName>
    </alternativeName>
</protein>
<evidence type="ECO:0000313" key="14">
    <source>
        <dbReference type="Proteomes" id="UP000242561"/>
    </source>
</evidence>
<evidence type="ECO:0000256" key="4">
    <source>
        <dbReference type="ARBA" id="ARBA00038942"/>
    </source>
</evidence>
<evidence type="ECO:0000256" key="1">
    <source>
        <dbReference type="ARBA" id="ARBA00010876"/>
    </source>
</evidence>
<accession>A0A1L3JDZ2</accession>
<evidence type="ECO:0000256" key="9">
    <source>
        <dbReference type="PIRSR" id="PIRSR606225-1"/>
    </source>
</evidence>
<dbReference type="NCBIfam" id="TIGR00005">
    <property type="entry name" value="rluA_subfam"/>
    <property type="match status" value="1"/>
</dbReference>
<dbReference type="Pfam" id="PF00849">
    <property type="entry name" value="PseudoU_synth_2"/>
    <property type="match status" value="1"/>
</dbReference>
<dbReference type="EMBL" id="CP018154">
    <property type="protein sequence ID" value="APG63344.1"/>
    <property type="molecule type" value="Genomic_DNA"/>
</dbReference>
<organism evidence="13 14">
    <name type="scientific">Sphingorhabdus lutea</name>
    <dbReference type="NCBI Taxonomy" id="1913578"/>
    <lineage>
        <taxon>Bacteria</taxon>
        <taxon>Pseudomonadati</taxon>
        <taxon>Pseudomonadota</taxon>
        <taxon>Alphaproteobacteria</taxon>
        <taxon>Sphingomonadales</taxon>
        <taxon>Sphingomonadaceae</taxon>
        <taxon>Sphingorhabdus</taxon>
    </lineage>
</organism>
<dbReference type="GO" id="GO:0160140">
    <property type="term" value="F:23S rRNA pseudouridine(1911/1915/1917) synthase activity"/>
    <property type="evidence" value="ECO:0007669"/>
    <property type="project" value="UniProtKB-EC"/>
</dbReference>
<dbReference type="InterPro" id="IPR036986">
    <property type="entry name" value="S4_RNA-bd_sf"/>
</dbReference>
<feature type="region of interest" description="Disordered" evidence="11">
    <location>
        <begin position="337"/>
        <end position="488"/>
    </location>
</feature>
<dbReference type="PROSITE" id="PS50889">
    <property type="entry name" value="S4"/>
    <property type="match status" value="1"/>
</dbReference>
<comment type="similarity">
    <text evidence="1">Belongs to the pseudouridine synthase RluA family.</text>
</comment>
<evidence type="ECO:0000259" key="12">
    <source>
        <dbReference type="Pfam" id="PF00849"/>
    </source>
</evidence>
<dbReference type="AlphaFoldDB" id="A0A1L3JDZ2"/>
<dbReference type="CDD" id="cd00165">
    <property type="entry name" value="S4"/>
    <property type="match status" value="1"/>
</dbReference>
<dbReference type="InterPro" id="IPR006145">
    <property type="entry name" value="PsdUridine_synth_RsuA/RluA"/>
</dbReference>
<dbReference type="CDD" id="cd02869">
    <property type="entry name" value="PseudoU_synth_RluA_like"/>
    <property type="match status" value="1"/>
</dbReference>
<feature type="active site" evidence="9">
    <location>
        <position position="164"/>
    </location>
</feature>
<feature type="compositionally biased region" description="Basic residues" evidence="11">
    <location>
        <begin position="473"/>
        <end position="488"/>
    </location>
</feature>
<dbReference type="Proteomes" id="UP000242561">
    <property type="component" value="Chromosome"/>
</dbReference>